<protein>
    <submittedName>
        <fullName evidence="3">XdhC family protein</fullName>
    </submittedName>
</protein>
<accession>A0ABT3A9N5</accession>
<dbReference type="SUPFAM" id="SSF51735">
    <property type="entry name" value="NAD(P)-binding Rossmann-fold domains"/>
    <property type="match status" value="1"/>
</dbReference>
<dbReference type="InterPro" id="IPR027051">
    <property type="entry name" value="XdhC_Rossmann_dom"/>
</dbReference>
<dbReference type="Pfam" id="PF02625">
    <property type="entry name" value="XdhC_CoxI"/>
    <property type="match status" value="1"/>
</dbReference>
<reference evidence="3 4" key="1">
    <citation type="submission" date="2022-10" db="EMBL/GenBank/DDBJ databases">
        <title>Aestuariibacter sp. AA17 isolated from Montipora capitata coral fragment.</title>
        <authorList>
            <person name="Emsley S.A."/>
            <person name="Pfannmuller K.M."/>
            <person name="Loughran R.M."/>
            <person name="Shlafstein M."/>
            <person name="Papke E."/>
            <person name="Saw J.H."/>
            <person name="Ushijima B."/>
            <person name="Videau P."/>
        </authorList>
    </citation>
    <scope>NUCLEOTIDE SEQUENCE [LARGE SCALE GENOMIC DNA]</scope>
    <source>
        <strain evidence="3 4">AA17</strain>
    </source>
</reference>
<name>A0ABT3A9N5_9ALTE</name>
<dbReference type="Proteomes" id="UP001652504">
    <property type="component" value="Unassembled WGS sequence"/>
</dbReference>
<organism evidence="3 4">
    <name type="scientific">Fluctibacter corallii</name>
    <dbReference type="NCBI Taxonomy" id="2984329"/>
    <lineage>
        <taxon>Bacteria</taxon>
        <taxon>Pseudomonadati</taxon>
        <taxon>Pseudomonadota</taxon>
        <taxon>Gammaproteobacteria</taxon>
        <taxon>Alteromonadales</taxon>
        <taxon>Alteromonadaceae</taxon>
        <taxon>Fluctibacter</taxon>
    </lineage>
</organism>
<dbReference type="Gene3D" id="3.40.50.720">
    <property type="entry name" value="NAD(P)-binding Rossmann-like Domain"/>
    <property type="match status" value="1"/>
</dbReference>
<gene>
    <name evidence="3" type="ORF">OE749_11840</name>
</gene>
<dbReference type="PANTHER" id="PTHR30388:SF4">
    <property type="entry name" value="MOLYBDENUM COFACTOR INSERTION CHAPERONE PAOD"/>
    <property type="match status" value="1"/>
</dbReference>
<comment type="caution">
    <text evidence="3">The sequence shown here is derived from an EMBL/GenBank/DDBJ whole genome shotgun (WGS) entry which is preliminary data.</text>
</comment>
<evidence type="ECO:0000259" key="2">
    <source>
        <dbReference type="Pfam" id="PF13478"/>
    </source>
</evidence>
<dbReference type="InterPro" id="IPR036291">
    <property type="entry name" value="NAD(P)-bd_dom_sf"/>
</dbReference>
<dbReference type="PANTHER" id="PTHR30388">
    <property type="entry name" value="ALDEHYDE OXIDOREDUCTASE MOLYBDENUM COFACTOR ASSEMBLY PROTEIN"/>
    <property type="match status" value="1"/>
</dbReference>
<dbReference type="EMBL" id="JAOWKX010000005">
    <property type="protein sequence ID" value="MCV2885386.1"/>
    <property type="molecule type" value="Genomic_DNA"/>
</dbReference>
<dbReference type="RefSeq" id="WP_263712669.1">
    <property type="nucleotide sequence ID" value="NZ_JAOWKX010000005.1"/>
</dbReference>
<dbReference type="InterPro" id="IPR003777">
    <property type="entry name" value="XdhC_CoxI"/>
</dbReference>
<evidence type="ECO:0000313" key="4">
    <source>
        <dbReference type="Proteomes" id="UP001652504"/>
    </source>
</evidence>
<keyword evidence="4" id="KW-1185">Reference proteome</keyword>
<evidence type="ECO:0000313" key="3">
    <source>
        <dbReference type="EMBL" id="MCV2885386.1"/>
    </source>
</evidence>
<feature type="domain" description="XdhC Rossmann" evidence="2">
    <location>
        <begin position="168"/>
        <end position="307"/>
    </location>
</feature>
<proteinExistence type="predicted"/>
<sequence>MIHNHPKALLNHWLNHKGDCAWVLATLVRTEGSSYRKPGAMMFINEYGQYFGMVSGGCIDEDLLLHARKCLDANQCVYRIYDLSDEYEGQGPELGCGGKIEVVLQPIRKDNQYLGLEELSTRLNSRLAAHYSLNIRSTTPDNHCVTPNTNAELSSDYVTFRLEPPKHLLIIGGGVDAIPVAQLAKQMGWEVSVYDPRTRNARPSDFKGVDRLIRSPIATLPTLEVLTCIEGAVVMSHSVSIDAAGLTALNNSSAKYVALLGPSHRAEKVMSRAALTLSDLRYQLASPAGLNLGGDLPESIALSIISEAHAYFARQTAHSLSGALHT</sequence>
<dbReference type="InterPro" id="IPR052698">
    <property type="entry name" value="MoCofactor_Util/Proc"/>
</dbReference>
<evidence type="ECO:0000259" key="1">
    <source>
        <dbReference type="Pfam" id="PF02625"/>
    </source>
</evidence>
<feature type="domain" description="XdhC- CoxI" evidence="1">
    <location>
        <begin position="21"/>
        <end position="75"/>
    </location>
</feature>
<dbReference type="Pfam" id="PF13478">
    <property type="entry name" value="XdhC_C"/>
    <property type="match status" value="1"/>
</dbReference>